<keyword evidence="1" id="KW-0479">Metal-binding</keyword>
<dbReference type="SUPFAM" id="SSF56784">
    <property type="entry name" value="HAD-like"/>
    <property type="match status" value="1"/>
</dbReference>
<sequence>MKPEPLKMTPAAVLFDLDGTLIDTAPDFIRVVNAQRQQYGLQPLSSEQIRNSVSNGARALINLSFGLDVDDPGYAEKHTELLDMYLAGLAMDTVLFPGMDKLISALESIGIPWGIVTNKPRRFTDPLLDQMALQNRCGVTVCPDDVTNRKPDPEPLLLACTTLKVEPRNCIYVGDHIRDIEAGKRAEMYTVAARFGYINEPAEVSDWGADLIVDHAQELHDFLQQYL</sequence>
<keyword evidence="2" id="KW-0378">Hydrolase</keyword>
<dbReference type="Pfam" id="PF13419">
    <property type="entry name" value="HAD_2"/>
    <property type="match status" value="1"/>
</dbReference>
<dbReference type="PRINTS" id="PR00413">
    <property type="entry name" value="HADHALOGNASE"/>
</dbReference>
<dbReference type="GO" id="GO:0008967">
    <property type="term" value="F:phosphoglycolate phosphatase activity"/>
    <property type="evidence" value="ECO:0007669"/>
    <property type="project" value="TreeGrafter"/>
</dbReference>
<dbReference type="OrthoDB" id="9776368at2"/>
<dbReference type="Gene3D" id="3.40.50.1000">
    <property type="entry name" value="HAD superfamily/HAD-like"/>
    <property type="match status" value="1"/>
</dbReference>
<keyword evidence="6" id="KW-1185">Reference proteome</keyword>
<evidence type="ECO:0000256" key="1">
    <source>
        <dbReference type="ARBA" id="ARBA00022723"/>
    </source>
</evidence>
<dbReference type="GO" id="GO:0005829">
    <property type="term" value="C:cytosol"/>
    <property type="evidence" value="ECO:0007669"/>
    <property type="project" value="TreeGrafter"/>
</dbReference>
<evidence type="ECO:0000313" key="5">
    <source>
        <dbReference type="EMBL" id="ARU57210.1"/>
    </source>
</evidence>
<name>A0A1Y0IAD5_9GAMM</name>
<keyword evidence="3" id="KW-0460">Magnesium</keyword>
<dbReference type="InterPro" id="IPR036412">
    <property type="entry name" value="HAD-like_sf"/>
</dbReference>
<dbReference type="InterPro" id="IPR006439">
    <property type="entry name" value="HAD-SF_hydro_IA"/>
</dbReference>
<dbReference type="AlphaFoldDB" id="A0A1Y0IAD5"/>
<evidence type="ECO:0000313" key="6">
    <source>
        <dbReference type="Proteomes" id="UP000196027"/>
    </source>
</evidence>
<dbReference type="NCBIfam" id="TIGR01549">
    <property type="entry name" value="HAD-SF-IA-v1"/>
    <property type="match status" value="1"/>
</dbReference>
<dbReference type="GO" id="GO:0046872">
    <property type="term" value="F:metal ion binding"/>
    <property type="evidence" value="ECO:0007669"/>
    <property type="project" value="UniProtKB-KW"/>
</dbReference>
<keyword evidence="4" id="KW-0119">Carbohydrate metabolism</keyword>
<dbReference type="SFLD" id="SFLDG01135">
    <property type="entry name" value="C1.5.6:_HAD__Beta-PGM__Phospha"/>
    <property type="match status" value="1"/>
</dbReference>
<dbReference type="KEGG" id="ome:OLMES_3168"/>
<reference evidence="5 6" key="1">
    <citation type="submission" date="2017-05" db="EMBL/GenBank/DDBJ databases">
        <title>Genomic insights into alkan degradation activity of Oleiphilus messinensis.</title>
        <authorList>
            <person name="Kozyavkin S.A."/>
            <person name="Slesarev A.I."/>
            <person name="Golyshin P.N."/>
            <person name="Korzhenkov A."/>
            <person name="Golyshina O.N."/>
            <person name="Toshchakov S.V."/>
        </authorList>
    </citation>
    <scope>NUCLEOTIDE SEQUENCE [LARGE SCALE GENOMIC DNA]</scope>
    <source>
        <strain evidence="5 6">ME102</strain>
    </source>
</reference>
<proteinExistence type="predicted"/>
<dbReference type="SFLD" id="SFLDG01129">
    <property type="entry name" value="C1.5:_HAD__Beta-PGM__Phosphata"/>
    <property type="match status" value="1"/>
</dbReference>
<dbReference type="PANTHER" id="PTHR43434:SF23">
    <property type="entry name" value="PHOSPHOGLYCOLATE PHOSPHATASE"/>
    <property type="match status" value="1"/>
</dbReference>
<gene>
    <name evidence="5" type="ORF">OLMES_3168</name>
</gene>
<dbReference type="InterPro" id="IPR050155">
    <property type="entry name" value="HAD-like_hydrolase_sf"/>
</dbReference>
<dbReference type="NCBIfam" id="TIGR01509">
    <property type="entry name" value="HAD-SF-IA-v3"/>
    <property type="match status" value="1"/>
</dbReference>
<organism evidence="5 6">
    <name type="scientific">Oleiphilus messinensis</name>
    <dbReference type="NCBI Taxonomy" id="141451"/>
    <lineage>
        <taxon>Bacteria</taxon>
        <taxon>Pseudomonadati</taxon>
        <taxon>Pseudomonadota</taxon>
        <taxon>Gammaproteobacteria</taxon>
        <taxon>Oceanospirillales</taxon>
        <taxon>Oleiphilaceae</taxon>
        <taxon>Oleiphilus</taxon>
    </lineage>
</organism>
<evidence type="ECO:0000256" key="2">
    <source>
        <dbReference type="ARBA" id="ARBA00022801"/>
    </source>
</evidence>
<dbReference type="GO" id="GO:0006281">
    <property type="term" value="P:DNA repair"/>
    <property type="evidence" value="ECO:0007669"/>
    <property type="project" value="TreeGrafter"/>
</dbReference>
<dbReference type="InterPro" id="IPR023198">
    <property type="entry name" value="PGP-like_dom2"/>
</dbReference>
<dbReference type="InterPro" id="IPR041492">
    <property type="entry name" value="HAD_2"/>
</dbReference>
<dbReference type="Proteomes" id="UP000196027">
    <property type="component" value="Chromosome"/>
</dbReference>
<dbReference type="Gene3D" id="1.10.150.240">
    <property type="entry name" value="Putative phosphatase, domain 2"/>
    <property type="match status" value="1"/>
</dbReference>
<dbReference type="PANTHER" id="PTHR43434">
    <property type="entry name" value="PHOSPHOGLYCOLATE PHOSPHATASE"/>
    <property type="match status" value="1"/>
</dbReference>
<dbReference type="EMBL" id="CP021425">
    <property type="protein sequence ID" value="ARU57210.1"/>
    <property type="molecule type" value="Genomic_DNA"/>
</dbReference>
<accession>A0A1Y0IAD5</accession>
<dbReference type="SFLD" id="SFLDS00003">
    <property type="entry name" value="Haloacid_Dehalogenase"/>
    <property type="match status" value="1"/>
</dbReference>
<evidence type="ECO:0000256" key="3">
    <source>
        <dbReference type="ARBA" id="ARBA00022842"/>
    </source>
</evidence>
<evidence type="ECO:0000256" key="4">
    <source>
        <dbReference type="ARBA" id="ARBA00023277"/>
    </source>
</evidence>
<protein>
    <submittedName>
        <fullName evidence="5">Phosphoglycolate phosphatase</fullName>
    </submittedName>
</protein>
<dbReference type="FunFam" id="3.40.50.1000:FF:000022">
    <property type="entry name" value="Phosphoglycolate phosphatase"/>
    <property type="match status" value="1"/>
</dbReference>
<dbReference type="InterPro" id="IPR023214">
    <property type="entry name" value="HAD_sf"/>
</dbReference>